<keyword evidence="9 10" id="KW-0472">Membrane</keyword>
<feature type="domain" description="TonB C-terminal" evidence="12">
    <location>
        <begin position="167"/>
        <end position="258"/>
    </location>
</feature>
<dbReference type="SUPFAM" id="SSF74653">
    <property type="entry name" value="TolA/TonB C-terminal domain"/>
    <property type="match status" value="1"/>
</dbReference>
<dbReference type="PROSITE" id="PS52015">
    <property type="entry name" value="TONB_CTD"/>
    <property type="match status" value="1"/>
</dbReference>
<protein>
    <recommendedName>
        <fullName evidence="10">Protein TonB</fullName>
    </recommendedName>
</protein>
<dbReference type="PANTHER" id="PTHR33446:SF2">
    <property type="entry name" value="PROTEIN TONB"/>
    <property type="match status" value="1"/>
</dbReference>
<dbReference type="PRINTS" id="PR01374">
    <property type="entry name" value="TONBPROTEIN"/>
</dbReference>
<evidence type="ECO:0000256" key="10">
    <source>
        <dbReference type="RuleBase" id="RU362123"/>
    </source>
</evidence>
<keyword evidence="7 10" id="KW-0653">Protein transport</keyword>
<comment type="caution">
    <text evidence="13">The sequence shown here is derived from an EMBL/GenBank/DDBJ whole genome shotgun (WGS) entry which is preliminary data.</text>
</comment>
<keyword evidence="5 10" id="KW-0997">Cell inner membrane</keyword>
<comment type="subcellular location">
    <subcellularLocation>
        <location evidence="1 10">Cell inner membrane</location>
        <topology evidence="1 10">Single-pass membrane protein</topology>
        <orientation evidence="1 10">Periplasmic side</orientation>
    </subcellularLocation>
</comment>
<dbReference type="InterPro" id="IPR003538">
    <property type="entry name" value="TonB"/>
</dbReference>
<dbReference type="GO" id="GO:0030288">
    <property type="term" value="C:outer membrane-bounded periplasmic space"/>
    <property type="evidence" value="ECO:0007669"/>
    <property type="project" value="InterPro"/>
</dbReference>
<dbReference type="GO" id="GO:0098797">
    <property type="term" value="C:plasma membrane protein complex"/>
    <property type="evidence" value="ECO:0007669"/>
    <property type="project" value="TreeGrafter"/>
</dbReference>
<comment type="similarity">
    <text evidence="2 10">Belongs to the TonB family.</text>
</comment>
<evidence type="ECO:0000256" key="9">
    <source>
        <dbReference type="ARBA" id="ARBA00023136"/>
    </source>
</evidence>
<dbReference type="NCBIfam" id="TIGR01352">
    <property type="entry name" value="tonB_Cterm"/>
    <property type="match status" value="1"/>
</dbReference>
<dbReference type="InterPro" id="IPR051045">
    <property type="entry name" value="TonB-dependent_transducer"/>
</dbReference>
<evidence type="ECO:0000259" key="12">
    <source>
        <dbReference type="PROSITE" id="PS52015"/>
    </source>
</evidence>
<evidence type="ECO:0000256" key="5">
    <source>
        <dbReference type="ARBA" id="ARBA00022519"/>
    </source>
</evidence>
<reference evidence="13 14" key="1">
    <citation type="submission" date="2018-04" db="EMBL/GenBank/DDBJ databases">
        <title>The genome sequence of Caulobacter sp. 736.</title>
        <authorList>
            <person name="Gao J."/>
            <person name="Sun J."/>
        </authorList>
    </citation>
    <scope>NUCLEOTIDE SEQUENCE [LARGE SCALE GENOMIC DNA]</scope>
    <source>
        <strain evidence="13 14">736</strain>
    </source>
</reference>
<feature type="region of interest" description="Disordered" evidence="11">
    <location>
        <begin position="73"/>
        <end position="150"/>
    </location>
</feature>
<gene>
    <name evidence="13" type="ORF">DDF65_17040</name>
</gene>
<keyword evidence="8 10" id="KW-1133">Transmembrane helix</keyword>
<evidence type="ECO:0000256" key="3">
    <source>
        <dbReference type="ARBA" id="ARBA00022448"/>
    </source>
</evidence>
<keyword evidence="3 10" id="KW-0813">Transport</keyword>
<evidence type="ECO:0000256" key="2">
    <source>
        <dbReference type="ARBA" id="ARBA00006555"/>
    </source>
</evidence>
<dbReference type="PANTHER" id="PTHR33446">
    <property type="entry name" value="PROTEIN TONB-RELATED"/>
    <property type="match status" value="1"/>
</dbReference>
<feature type="compositionally biased region" description="Low complexity" evidence="11">
    <location>
        <begin position="86"/>
        <end position="95"/>
    </location>
</feature>
<dbReference type="GO" id="GO:0015031">
    <property type="term" value="P:protein transport"/>
    <property type="evidence" value="ECO:0007669"/>
    <property type="project" value="UniProtKB-UniRule"/>
</dbReference>
<organism evidence="13 14">
    <name type="scientific">Caulobacter radicis</name>
    <dbReference type="NCBI Taxonomy" id="2172650"/>
    <lineage>
        <taxon>Bacteria</taxon>
        <taxon>Pseudomonadati</taxon>
        <taxon>Pseudomonadota</taxon>
        <taxon>Alphaproteobacteria</taxon>
        <taxon>Caulobacterales</taxon>
        <taxon>Caulobacteraceae</taxon>
        <taxon>Caulobacter</taxon>
    </lineage>
</organism>
<keyword evidence="6 10" id="KW-0812">Transmembrane</keyword>
<dbReference type="Pfam" id="PF03544">
    <property type="entry name" value="TonB_C"/>
    <property type="match status" value="1"/>
</dbReference>
<dbReference type="Gene3D" id="3.30.1150.10">
    <property type="match status" value="1"/>
</dbReference>
<evidence type="ECO:0000313" key="14">
    <source>
        <dbReference type="Proteomes" id="UP000244913"/>
    </source>
</evidence>
<evidence type="ECO:0000256" key="6">
    <source>
        <dbReference type="ARBA" id="ARBA00022692"/>
    </source>
</evidence>
<evidence type="ECO:0000256" key="1">
    <source>
        <dbReference type="ARBA" id="ARBA00004383"/>
    </source>
</evidence>
<feature type="compositionally biased region" description="Low complexity" evidence="11">
    <location>
        <begin position="118"/>
        <end position="140"/>
    </location>
</feature>
<keyword evidence="14" id="KW-1185">Reference proteome</keyword>
<evidence type="ECO:0000256" key="4">
    <source>
        <dbReference type="ARBA" id="ARBA00022475"/>
    </source>
</evidence>
<dbReference type="InterPro" id="IPR037682">
    <property type="entry name" value="TonB_C"/>
</dbReference>
<dbReference type="AlphaFoldDB" id="A0A2T9J7W4"/>
<feature type="transmembrane region" description="Helical" evidence="10">
    <location>
        <begin position="26"/>
        <end position="46"/>
    </location>
</feature>
<dbReference type="InterPro" id="IPR006260">
    <property type="entry name" value="TonB/TolA_C"/>
</dbReference>
<dbReference type="GO" id="GO:0015891">
    <property type="term" value="P:siderophore transport"/>
    <property type="evidence" value="ECO:0007669"/>
    <property type="project" value="InterPro"/>
</dbReference>
<dbReference type="EMBL" id="QDKP01000049">
    <property type="protein sequence ID" value="PVM77627.1"/>
    <property type="molecule type" value="Genomic_DNA"/>
</dbReference>
<evidence type="ECO:0000256" key="11">
    <source>
        <dbReference type="SAM" id="MobiDB-lite"/>
    </source>
</evidence>
<keyword evidence="10" id="KW-0735">Signal-anchor</keyword>
<proteinExistence type="inferred from homology"/>
<evidence type="ECO:0000313" key="13">
    <source>
        <dbReference type="EMBL" id="PVM77627.1"/>
    </source>
</evidence>
<dbReference type="Proteomes" id="UP000244913">
    <property type="component" value="Unassembled WGS sequence"/>
</dbReference>
<evidence type="ECO:0000256" key="7">
    <source>
        <dbReference type="ARBA" id="ARBA00022927"/>
    </source>
</evidence>
<dbReference type="RefSeq" id="WP_116568833.1">
    <property type="nucleotide sequence ID" value="NZ_QDKP01000049.1"/>
</dbReference>
<dbReference type="GO" id="GO:0055085">
    <property type="term" value="P:transmembrane transport"/>
    <property type="evidence" value="ECO:0007669"/>
    <property type="project" value="InterPro"/>
</dbReference>
<comment type="function">
    <text evidence="10">Interacts with outer membrane receptor proteins that carry out high-affinity binding and energy dependent uptake into the periplasmic space of specific substrates. It could act to transduce energy from the cytoplasmic membrane to specific energy-requiring processes in the outer membrane, resulting in the release into the periplasm of ligands bound by these outer membrane proteins.</text>
</comment>
<dbReference type="GO" id="GO:0031992">
    <property type="term" value="F:energy transducer activity"/>
    <property type="evidence" value="ECO:0007669"/>
    <property type="project" value="InterPro"/>
</dbReference>
<name>A0A2T9J7W4_9CAUL</name>
<evidence type="ECO:0000256" key="8">
    <source>
        <dbReference type="ARBA" id="ARBA00022989"/>
    </source>
</evidence>
<accession>A0A2T9J7W4</accession>
<sequence>MLQALPMTVLEIPYEPLAATGRKRRWSLALSGAVVLHVALLLAAYLKLARPEMPMAAPIEAIAVEFAVEPVAPPRPKDERPPGPEAKPSPAAVAAPAPPKAIDRPPDPRGVLPPQQRSAAQAVEADASARASTPREASAPPAVPAPPAPVMAAPRTSAAAARDAAVSWRGLILGRLKAYKRYPRRAQSAGQEGVVHVAFMVDRTGRVLSARVAKGSGYPLLDEEALSTVRRASPMPPPPDDVAGDPVEVLVPVEFFVG</sequence>
<keyword evidence="4 10" id="KW-1003">Cell membrane</keyword>